<keyword evidence="6" id="KW-1185">Reference proteome</keyword>
<dbReference type="GO" id="GO:0003700">
    <property type="term" value="F:DNA-binding transcription factor activity"/>
    <property type="evidence" value="ECO:0007669"/>
    <property type="project" value="InterPro"/>
</dbReference>
<evidence type="ECO:0000256" key="3">
    <source>
        <dbReference type="ARBA" id="ARBA00023163"/>
    </source>
</evidence>
<dbReference type="GO" id="GO:0043565">
    <property type="term" value="F:sequence-specific DNA binding"/>
    <property type="evidence" value="ECO:0007669"/>
    <property type="project" value="InterPro"/>
</dbReference>
<evidence type="ECO:0000313" key="6">
    <source>
        <dbReference type="Proteomes" id="UP001204579"/>
    </source>
</evidence>
<gene>
    <name evidence="5" type="ORF">NW209_14235</name>
</gene>
<dbReference type="InterPro" id="IPR018060">
    <property type="entry name" value="HTH_AraC"/>
</dbReference>
<dbReference type="InterPro" id="IPR018062">
    <property type="entry name" value="HTH_AraC-typ_CS"/>
</dbReference>
<keyword evidence="1" id="KW-0805">Transcription regulation</keyword>
<keyword evidence="2" id="KW-0238">DNA-binding</keyword>
<evidence type="ECO:0000259" key="4">
    <source>
        <dbReference type="PROSITE" id="PS01124"/>
    </source>
</evidence>
<dbReference type="RefSeq" id="WP_258336244.1">
    <property type="nucleotide sequence ID" value="NZ_JANRHJ010000021.1"/>
</dbReference>
<proteinExistence type="predicted"/>
<dbReference type="Pfam" id="PF12833">
    <property type="entry name" value="HTH_18"/>
    <property type="match status" value="1"/>
</dbReference>
<dbReference type="Gene3D" id="1.10.10.60">
    <property type="entry name" value="Homeodomain-like"/>
    <property type="match status" value="1"/>
</dbReference>
<evidence type="ECO:0000256" key="1">
    <source>
        <dbReference type="ARBA" id="ARBA00023015"/>
    </source>
</evidence>
<dbReference type="PROSITE" id="PS01124">
    <property type="entry name" value="HTH_ARAC_FAMILY_2"/>
    <property type="match status" value="1"/>
</dbReference>
<name>A0AAW5N9A1_9BACT</name>
<reference evidence="5 6" key="1">
    <citation type="submission" date="2022-08" db="EMBL/GenBank/DDBJ databases">
        <authorList>
            <person name="Zeman M."/>
            <person name="Kubasova T."/>
        </authorList>
    </citation>
    <scope>NUCLEOTIDE SEQUENCE [LARGE SCALE GENOMIC DNA]</scope>
    <source>
        <strain evidence="5 6">ET62</strain>
    </source>
</reference>
<dbReference type="AlphaFoldDB" id="A0AAW5N9A1"/>
<accession>A0AAW5N9A1</accession>
<dbReference type="SUPFAM" id="SSF46689">
    <property type="entry name" value="Homeodomain-like"/>
    <property type="match status" value="1"/>
</dbReference>
<evidence type="ECO:0000313" key="5">
    <source>
        <dbReference type="EMBL" id="MCR8875152.1"/>
    </source>
</evidence>
<dbReference type="PANTHER" id="PTHR43280:SF32">
    <property type="entry name" value="TRANSCRIPTIONAL REGULATORY PROTEIN"/>
    <property type="match status" value="1"/>
</dbReference>
<keyword evidence="3" id="KW-0804">Transcription</keyword>
<feature type="domain" description="HTH araC/xylS-type" evidence="4">
    <location>
        <begin position="213"/>
        <end position="294"/>
    </location>
</feature>
<dbReference type="Proteomes" id="UP001204579">
    <property type="component" value="Unassembled WGS sequence"/>
</dbReference>
<dbReference type="PANTHER" id="PTHR43280">
    <property type="entry name" value="ARAC-FAMILY TRANSCRIPTIONAL REGULATOR"/>
    <property type="match status" value="1"/>
</dbReference>
<protein>
    <submittedName>
        <fullName evidence="5">AraC family transcriptional regulator</fullName>
    </submittedName>
</protein>
<sequence length="301" mass="35076">MTVKTITGCNRLFSAKTPNPLVSMIRLSDTTEISQVLQFGFFTVWLRAWNTPCQPLFGHKKCDFSNGTLTFLQPGRTATPEIWKPETGQSEGWLLCFHDSVYNPLKTGKSSREYSFFRYATRESLHLSQREMAVLEREMDEIGEELHWGVDEYCYTILAGRIRLLLDYASRFYRRQFILRHNENQEMLERTDRELEIFFQTGKAQYERFPSSEDFARLFGCSPDYFNDMLKHETGKDTEDYVKFKQIACAEYLLKRGTESVEEVAARLGFPTDREFCTLFKRLKGKTPSDFISGAGIKHLN</sequence>
<evidence type="ECO:0000256" key="2">
    <source>
        <dbReference type="ARBA" id="ARBA00023125"/>
    </source>
</evidence>
<dbReference type="EMBL" id="JANRHJ010000021">
    <property type="protein sequence ID" value="MCR8875152.1"/>
    <property type="molecule type" value="Genomic_DNA"/>
</dbReference>
<dbReference type="PROSITE" id="PS00041">
    <property type="entry name" value="HTH_ARAC_FAMILY_1"/>
    <property type="match status" value="1"/>
</dbReference>
<dbReference type="InterPro" id="IPR009057">
    <property type="entry name" value="Homeodomain-like_sf"/>
</dbReference>
<comment type="caution">
    <text evidence="5">The sequence shown here is derived from an EMBL/GenBank/DDBJ whole genome shotgun (WGS) entry which is preliminary data.</text>
</comment>
<dbReference type="SMART" id="SM00342">
    <property type="entry name" value="HTH_ARAC"/>
    <property type="match status" value="1"/>
</dbReference>
<organism evidence="5 6">
    <name type="scientific">Phocaeicola barnesiae</name>
    <dbReference type="NCBI Taxonomy" id="376804"/>
    <lineage>
        <taxon>Bacteria</taxon>
        <taxon>Pseudomonadati</taxon>
        <taxon>Bacteroidota</taxon>
        <taxon>Bacteroidia</taxon>
        <taxon>Bacteroidales</taxon>
        <taxon>Bacteroidaceae</taxon>
        <taxon>Phocaeicola</taxon>
    </lineage>
</organism>